<reference evidence="1 2" key="1">
    <citation type="submission" date="2019-01" db="EMBL/GenBank/DDBJ databases">
        <authorList>
            <consortium name="Pathogen Informatics"/>
        </authorList>
    </citation>
    <scope>NUCLEOTIDE SEQUENCE [LARGE SCALE GENOMIC DNA]</scope>
    <source>
        <strain evidence="1 2">NCTC10184</strain>
    </source>
</reference>
<dbReference type="KEGG" id="mcob:NCTC10184_00613"/>
<protein>
    <submittedName>
        <fullName evidence="1">Uncharacterized protein</fullName>
    </submittedName>
</protein>
<evidence type="ECO:0000313" key="1">
    <source>
        <dbReference type="EMBL" id="VEU78368.1"/>
    </source>
</evidence>
<dbReference type="Proteomes" id="UP000290876">
    <property type="component" value="Chromosome"/>
</dbReference>
<accession>A0A449BAY9</accession>
<dbReference type="RefSeq" id="WP_129623192.1">
    <property type="nucleotide sequence ID" value="NZ_LR215043.1"/>
</dbReference>
<keyword evidence="2" id="KW-1185">Reference proteome</keyword>
<organism evidence="1 2">
    <name type="scientific">Mycoplasmopsis columbinasalis</name>
    <dbReference type="NCBI Taxonomy" id="114880"/>
    <lineage>
        <taxon>Bacteria</taxon>
        <taxon>Bacillati</taxon>
        <taxon>Mycoplasmatota</taxon>
        <taxon>Mycoplasmoidales</taxon>
        <taxon>Metamycoplasmataceae</taxon>
        <taxon>Mycoplasmopsis</taxon>
    </lineage>
</organism>
<gene>
    <name evidence="1" type="ORF">NCTC10184_00613</name>
</gene>
<proteinExistence type="predicted"/>
<evidence type="ECO:0000313" key="2">
    <source>
        <dbReference type="Proteomes" id="UP000290876"/>
    </source>
</evidence>
<sequence>MHAKLYVSPGKITIHEFYNLQDVGEYLDNEVNVINNQANNITFTAHILKDFRNRAQIFLNLLNIDPIYGKSGEVKNSLKASTDLLRKDLALSDLSQFYSYLREFASEKFSFATLKDNAVAKTALANLLATGDNNAPSVISESVPESGLTYNSIFGLNQVVHGVTNNNFRTYLTNIQTNLNTHNVLEDTTEFDLSLITGSGSISTNTNTKFHWLDVTNDTNFKDLFTFFYGLKKSPQGSAIEWEVNGQKVLGSELNPANTRIKLLVRSKDNVLNWWKYGSSTTPEGTTFENGTNIRTILTKARVEKLIGNQWVISQITPNILIKPHLAHIDLTKLFSNLTSRVTSANTAQVLFDLNNTYDNVNWSSSENQKTYAKYIVQSLYDRLVASEHNEGDQGVYLNKNPDWSKDPYLAYSESSVEVKNAWKTFMPKYHNNFFKLEGERIIQGNYQIGATGKSFSSLYLDYDNQIVKMSPDFSNNELNVVITVPTFFNSLPKYPYAVTNDSLAALAKFPTKPNYVEPWMKYLYDDAANGGRYNTVYAAQNDNLLEALELSNSSWYLPDRIVSDNNLPKEQFLSKLAFLHSPLASDIKYLEAQQKILYLMAKWTQVADGNSNYAMMLIPQIYTDTSEQSNIYRLGSFNTLSYRDSYSYDQVAGTGQWGTALYGAQVFYFNFKFNVNANGQLAAYPKATETYTYLPSGVFQANSISNFEPYKDPASGKYLRSRIIENSGATKVSDYFGVTWKVDSPETKGGFAFDVDDGGKTVTASDFVKFISYNTIVNSNRRFDYKNTNRDAVYATATTWNAFGHQNFYNDVAFKPGVRNQTRRLKLEPTHMKIMHLNNSGNALIYLNALGDGVIYRSTLTVNNPNLISESDLLTSNTSIGSTFGWSKYWNVGNNTPYDGFNSTTEIWVDGDHIFADSVFPANRASFTDQGYYWKWLPYENNTTVVTAAKNSFVKSIKFNTIDY</sequence>
<name>A0A449BAY9_9BACT</name>
<dbReference type="EMBL" id="LR215043">
    <property type="protein sequence ID" value="VEU78368.1"/>
    <property type="molecule type" value="Genomic_DNA"/>
</dbReference>
<dbReference type="AlphaFoldDB" id="A0A449BAY9"/>